<protein>
    <submittedName>
        <fullName evidence="1">Uncharacterized protein</fullName>
    </submittedName>
</protein>
<evidence type="ECO:0000313" key="1">
    <source>
        <dbReference type="EMBL" id="NDY41553.1"/>
    </source>
</evidence>
<dbReference type="Proteomes" id="UP000469346">
    <property type="component" value="Unassembled WGS sequence"/>
</dbReference>
<dbReference type="EMBL" id="JAAGRR010000008">
    <property type="protein sequence ID" value="NDY41553.1"/>
    <property type="molecule type" value="Genomic_DNA"/>
</dbReference>
<organism evidence="1 2">
    <name type="scientific">Dissulfurirhabdus thermomarina</name>
    <dbReference type="NCBI Taxonomy" id="1765737"/>
    <lineage>
        <taxon>Bacteria</taxon>
        <taxon>Deltaproteobacteria</taxon>
        <taxon>Dissulfurirhabdaceae</taxon>
        <taxon>Dissulfurirhabdus</taxon>
    </lineage>
</organism>
<evidence type="ECO:0000313" key="2">
    <source>
        <dbReference type="Proteomes" id="UP000469346"/>
    </source>
</evidence>
<keyword evidence="2" id="KW-1185">Reference proteome</keyword>
<accession>A0A6N9TNA6</accession>
<reference evidence="1 2" key="1">
    <citation type="submission" date="2020-02" db="EMBL/GenBank/DDBJ databases">
        <title>Comparative genomics of sulfur disproportionating microorganisms.</title>
        <authorList>
            <person name="Ward L.M."/>
            <person name="Bertran E."/>
            <person name="Johnston D.T."/>
        </authorList>
    </citation>
    <scope>NUCLEOTIDE SEQUENCE [LARGE SCALE GENOMIC DNA]</scope>
    <source>
        <strain evidence="1 2">DSM 100025</strain>
    </source>
</reference>
<gene>
    <name evidence="1" type="ORF">G3N55_01635</name>
</gene>
<name>A0A6N9TNA6_DISTH</name>
<sequence length="156" mass="18054">MDMSKLSDAELVRLRVSVETEMKRRGLAFEIGQIGEEIAIDYFNSTPGLPNLQHAPTGTKNVDALSRNGDRYSIKTIMRAKKTGTIYPDPSDENKQLFEYLLVVKLNNSLSLERLYLFHWEQFVELRLWDKRMSAWYLSCSKRTLSQGELLYERGA</sequence>
<proteinExistence type="predicted"/>
<dbReference type="AlphaFoldDB" id="A0A6N9TNA6"/>
<comment type="caution">
    <text evidence="1">The sequence shown here is derived from an EMBL/GenBank/DDBJ whole genome shotgun (WGS) entry which is preliminary data.</text>
</comment>